<comment type="pathway">
    <text evidence="11">Sulfur metabolism; glutathione metabolism.</text>
</comment>
<feature type="binding site" evidence="10">
    <location>
        <begin position="394"/>
        <end position="396"/>
    </location>
    <ligand>
        <name>L-glutamate</name>
        <dbReference type="ChEBI" id="CHEBI:29985"/>
    </ligand>
</feature>
<protein>
    <recommendedName>
        <fullName evidence="11">Glutathione hydrolase proenzyme</fullName>
        <ecNumber evidence="11">2.3.2.2</ecNumber>
        <ecNumber evidence="11">3.4.19.13</ecNumber>
    </recommendedName>
    <component>
        <recommendedName>
            <fullName evidence="11">Glutathione hydrolase large chain</fullName>
        </recommendedName>
    </component>
    <component>
        <recommendedName>
            <fullName evidence="11">Glutathione hydrolase small chain</fullName>
        </recommendedName>
    </component>
</protein>
<organism evidence="12 13">
    <name type="scientific">Wocania arenilitoris</name>
    <dbReference type="NCBI Taxonomy" id="2044858"/>
    <lineage>
        <taxon>Bacteria</taxon>
        <taxon>Pseudomonadati</taxon>
        <taxon>Bacteroidota</taxon>
        <taxon>Flavobacteriia</taxon>
        <taxon>Flavobacteriales</taxon>
        <taxon>Flavobacteriaceae</taxon>
        <taxon>Wocania</taxon>
    </lineage>
</organism>
<reference evidence="12" key="1">
    <citation type="submission" date="2022-01" db="EMBL/GenBank/DDBJ databases">
        <title>Draft genome sequence of Sabulilitoribacter arenilitoris KCTC 52401.</title>
        <authorList>
            <person name="Oh J.-S."/>
        </authorList>
    </citation>
    <scope>NUCLEOTIDE SEQUENCE</scope>
    <source>
        <strain evidence="12">HMF6543</strain>
    </source>
</reference>
<evidence type="ECO:0000256" key="10">
    <source>
        <dbReference type="PIRSR" id="PIRSR600101-2"/>
    </source>
</evidence>
<evidence type="ECO:0000256" key="11">
    <source>
        <dbReference type="RuleBase" id="RU368036"/>
    </source>
</evidence>
<comment type="catalytic activity">
    <reaction evidence="1 11">
        <text>an S-substituted glutathione + H2O = an S-substituted L-cysteinylglycine + L-glutamate</text>
        <dbReference type="Rhea" id="RHEA:59468"/>
        <dbReference type="ChEBI" id="CHEBI:15377"/>
        <dbReference type="ChEBI" id="CHEBI:29985"/>
        <dbReference type="ChEBI" id="CHEBI:90779"/>
        <dbReference type="ChEBI" id="CHEBI:143103"/>
        <dbReference type="EC" id="3.4.19.13"/>
    </reaction>
</comment>
<dbReference type="InterPro" id="IPR043137">
    <property type="entry name" value="GGT_ssub_C"/>
</dbReference>
<dbReference type="PANTHER" id="PTHR43199:SF1">
    <property type="entry name" value="GLUTATHIONE HYDROLASE PROENZYME"/>
    <property type="match status" value="1"/>
</dbReference>
<evidence type="ECO:0000256" key="8">
    <source>
        <dbReference type="ARBA" id="ARBA00047417"/>
    </source>
</evidence>
<comment type="caution">
    <text evidence="12">The sequence shown here is derived from an EMBL/GenBank/DDBJ whole genome shotgun (WGS) entry which is preliminary data.</text>
</comment>
<dbReference type="EC" id="2.3.2.2" evidence="11"/>
<dbReference type="InterPro" id="IPR029055">
    <property type="entry name" value="Ntn_hydrolases_N"/>
</dbReference>
<dbReference type="PRINTS" id="PR01210">
    <property type="entry name" value="GGTRANSPTASE"/>
</dbReference>
<comment type="PTM">
    <text evidence="11">Cleaved by autocatalysis into a large and a small subunit.</text>
</comment>
<keyword evidence="11" id="KW-0317">Glutathione biosynthesis</keyword>
<dbReference type="EMBL" id="JAKKDU010000006">
    <property type="protein sequence ID" value="MCF7568057.1"/>
    <property type="molecule type" value="Genomic_DNA"/>
</dbReference>
<dbReference type="InterPro" id="IPR000101">
    <property type="entry name" value="GGT_peptidase"/>
</dbReference>
<sequence>MKQFISLFLILFLIISCKKSETPLANKTPKHGLITKNAMVVSARVEASKIGSDIIKKGGNAFDAMAATQLALAVAYPVAGNIGGGGFMVYRKADGEIGAIDFREKAPLAATKDMYLDEAENVIPEKSTLGVMAVGVPGSVAGVFAVHEKFGSLPIEDIIKPSIDLAMQGVIVTKKQARGLKYYQPLFLKANKDSIFLNKLWKENDTIKYPALAKTLTRIMKNGKEEFYKGETAKILVKFIQDNGGIITMEDLAKYEAKWRTPITFTYDDLKIISMSPPSSGGICLAQIMKMIEPYNLDEFGHNSIKTIQVITEAERRAYADRSFYLGDPDFVNIPGEDLISENYLKDRMRTFSFEKPTLSSEISYGDVQVIESNETTHYSIVDQLGNSVSVTTTINGGYGSKLYCSELGFFLNNEMDDFSSKPGVPNMFGVTGGEANSILPEKRMLSSMTPTIIEKSGELFMTLGTPGGSTIITSVMQTILNVHEFDMTMQEAVNAPRFHHQWLPDEIRMEPNAFDSDLIKRLKKLGYFINESNSSIIGKVDGIMVLQDKALEGGADYRGDDTAVGF</sequence>
<keyword evidence="6 11" id="KW-0865">Zymogen</keyword>
<dbReference type="RefSeq" id="WP_237239401.1">
    <property type="nucleotide sequence ID" value="NZ_JAKKDU010000006.1"/>
</dbReference>
<evidence type="ECO:0000256" key="7">
    <source>
        <dbReference type="ARBA" id="ARBA00023315"/>
    </source>
</evidence>
<dbReference type="AlphaFoldDB" id="A0AAE3JLC6"/>
<evidence type="ECO:0000256" key="9">
    <source>
        <dbReference type="PIRSR" id="PIRSR600101-1"/>
    </source>
</evidence>
<dbReference type="Gene3D" id="1.10.246.130">
    <property type="match status" value="1"/>
</dbReference>
<keyword evidence="5 11" id="KW-0378">Hydrolase</keyword>
<evidence type="ECO:0000256" key="5">
    <source>
        <dbReference type="ARBA" id="ARBA00022801"/>
    </source>
</evidence>
<keyword evidence="7 11" id="KW-0012">Acyltransferase</keyword>
<feature type="binding site" evidence="10">
    <location>
        <begin position="447"/>
        <end position="448"/>
    </location>
    <ligand>
        <name>L-glutamate</name>
        <dbReference type="ChEBI" id="CHEBI:29985"/>
    </ligand>
</feature>
<gene>
    <name evidence="12" type="primary">ggt</name>
    <name evidence="12" type="ORF">L3X37_06720</name>
</gene>
<dbReference type="Proteomes" id="UP001199795">
    <property type="component" value="Unassembled WGS sequence"/>
</dbReference>
<evidence type="ECO:0000256" key="4">
    <source>
        <dbReference type="ARBA" id="ARBA00022679"/>
    </source>
</evidence>
<evidence type="ECO:0000313" key="13">
    <source>
        <dbReference type="Proteomes" id="UP001199795"/>
    </source>
</evidence>
<dbReference type="InterPro" id="IPR055262">
    <property type="entry name" value="GGT_CS"/>
</dbReference>
<proteinExistence type="inferred from homology"/>
<dbReference type="PROSITE" id="PS00462">
    <property type="entry name" value="G_GLU_TRANSPEPTIDASE"/>
    <property type="match status" value="1"/>
</dbReference>
<comment type="catalytic activity">
    <reaction evidence="2 11">
        <text>glutathione + H2O = L-cysteinylglycine + L-glutamate</text>
        <dbReference type="Rhea" id="RHEA:28807"/>
        <dbReference type="ChEBI" id="CHEBI:15377"/>
        <dbReference type="ChEBI" id="CHEBI:29985"/>
        <dbReference type="ChEBI" id="CHEBI:57925"/>
        <dbReference type="ChEBI" id="CHEBI:61694"/>
        <dbReference type="EC" id="3.4.19.13"/>
    </reaction>
</comment>
<feature type="binding site" evidence="10">
    <location>
        <position position="103"/>
    </location>
    <ligand>
        <name>L-glutamate</name>
        <dbReference type="ChEBI" id="CHEBI:29985"/>
    </ligand>
</feature>
<feature type="binding site" evidence="10">
    <location>
        <position position="469"/>
    </location>
    <ligand>
        <name>L-glutamate</name>
        <dbReference type="ChEBI" id="CHEBI:29985"/>
    </ligand>
</feature>
<dbReference type="GO" id="GO:0103068">
    <property type="term" value="F:leukotriene C4 gamma-glutamyl transferase activity"/>
    <property type="evidence" value="ECO:0007669"/>
    <property type="project" value="UniProtKB-EC"/>
</dbReference>
<dbReference type="GO" id="GO:0006750">
    <property type="term" value="P:glutathione biosynthetic process"/>
    <property type="evidence" value="ECO:0007669"/>
    <property type="project" value="UniProtKB-KW"/>
</dbReference>
<comment type="subunit">
    <text evidence="11">This enzyme consists of two polypeptide chains, which are synthesized in precursor form from a single polypeptide.</text>
</comment>
<comment type="catalytic activity">
    <reaction evidence="8 11">
        <text>an N-terminal (5-L-glutamyl)-[peptide] + an alpha-amino acid = 5-L-glutamyl amino acid + an N-terminal L-alpha-aminoacyl-[peptide]</text>
        <dbReference type="Rhea" id="RHEA:23904"/>
        <dbReference type="Rhea" id="RHEA-COMP:9780"/>
        <dbReference type="Rhea" id="RHEA-COMP:9795"/>
        <dbReference type="ChEBI" id="CHEBI:77644"/>
        <dbReference type="ChEBI" id="CHEBI:78597"/>
        <dbReference type="ChEBI" id="CHEBI:78599"/>
        <dbReference type="ChEBI" id="CHEBI:78608"/>
        <dbReference type="EC" id="2.3.2.2"/>
    </reaction>
</comment>
<dbReference type="NCBIfam" id="TIGR00066">
    <property type="entry name" value="g_glut_trans"/>
    <property type="match status" value="1"/>
</dbReference>
<evidence type="ECO:0000256" key="1">
    <source>
        <dbReference type="ARBA" id="ARBA00001049"/>
    </source>
</evidence>
<dbReference type="PANTHER" id="PTHR43199">
    <property type="entry name" value="GLUTATHIONE HYDROLASE"/>
    <property type="match status" value="1"/>
</dbReference>
<comment type="similarity">
    <text evidence="3 11">Belongs to the gamma-glutamyltransferase family.</text>
</comment>
<feature type="binding site" evidence="10">
    <location>
        <position position="418"/>
    </location>
    <ligand>
        <name>L-glutamate</name>
        <dbReference type="ChEBI" id="CHEBI:29985"/>
    </ligand>
</feature>
<evidence type="ECO:0000313" key="12">
    <source>
        <dbReference type="EMBL" id="MCF7568057.1"/>
    </source>
</evidence>
<evidence type="ECO:0000256" key="2">
    <source>
        <dbReference type="ARBA" id="ARBA00001089"/>
    </source>
</evidence>
<keyword evidence="13" id="KW-1185">Reference proteome</keyword>
<accession>A0AAE3JLC6</accession>
<dbReference type="EC" id="3.4.19.13" evidence="11"/>
<keyword evidence="4 11" id="KW-0808">Transferase</keyword>
<dbReference type="InterPro" id="IPR051792">
    <property type="entry name" value="GGT_bact"/>
</dbReference>
<dbReference type="InterPro" id="IPR043138">
    <property type="entry name" value="GGT_lsub"/>
</dbReference>
<dbReference type="GO" id="GO:0006751">
    <property type="term" value="P:glutathione catabolic process"/>
    <property type="evidence" value="ECO:0007669"/>
    <property type="project" value="UniProtKB-UniRule"/>
</dbReference>
<name>A0AAE3JLC6_9FLAO</name>
<feature type="active site" description="Nucleophile" evidence="9">
    <location>
        <position position="376"/>
    </location>
</feature>
<dbReference type="Pfam" id="PF01019">
    <property type="entry name" value="G_glu_transpept"/>
    <property type="match status" value="1"/>
</dbReference>
<dbReference type="GO" id="GO:0036374">
    <property type="term" value="F:glutathione hydrolase activity"/>
    <property type="evidence" value="ECO:0007669"/>
    <property type="project" value="UniProtKB-UniRule"/>
</dbReference>
<evidence type="ECO:0000256" key="3">
    <source>
        <dbReference type="ARBA" id="ARBA00009381"/>
    </source>
</evidence>
<dbReference type="Gene3D" id="3.60.20.40">
    <property type="match status" value="1"/>
</dbReference>
<dbReference type="PROSITE" id="PS51257">
    <property type="entry name" value="PROKAR_LIPOPROTEIN"/>
    <property type="match status" value="1"/>
</dbReference>
<dbReference type="SUPFAM" id="SSF56235">
    <property type="entry name" value="N-terminal nucleophile aminohydrolases (Ntn hydrolases)"/>
    <property type="match status" value="1"/>
</dbReference>
<evidence type="ECO:0000256" key="6">
    <source>
        <dbReference type="ARBA" id="ARBA00023145"/>
    </source>
</evidence>